<dbReference type="EMBL" id="JANGSQ010000075">
    <property type="protein sequence ID" value="MCW4589362.1"/>
    <property type="molecule type" value="Genomic_DNA"/>
</dbReference>
<reference evidence="2 3" key="1">
    <citation type="submission" date="2022-07" db="EMBL/GenBank/DDBJ databases">
        <title>Genome stability of Gluconacetobacter entanii AV429.</title>
        <authorList>
            <person name="Trcek J."/>
            <person name="Cepec E."/>
        </authorList>
    </citation>
    <scope>NUCLEOTIDE SEQUENCE [LARGE SCALE GENOMIC DNA]</scope>
    <source>
        <strain evidence="2 3">AV429_2022</strain>
    </source>
</reference>
<keyword evidence="1" id="KW-0812">Transmembrane</keyword>
<proteinExistence type="predicted"/>
<evidence type="ECO:0000313" key="2">
    <source>
        <dbReference type="EMBL" id="MCW4589362.1"/>
    </source>
</evidence>
<dbReference type="Proteomes" id="UP001526337">
    <property type="component" value="Unassembled WGS sequence"/>
</dbReference>
<evidence type="ECO:0000256" key="1">
    <source>
        <dbReference type="SAM" id="Phobius"/>
    </source>
</evidence>
<name>A0ABT3K1T6_9PROT</name>
<accession>A0ABT3K1T6</accession>
<keyword evidence="1" id="KW-1133">Transmembrane helix</keyword>
<protein>
    <recommendedName>
        <fullName evidence="4">Histidine kinase</fullName>
    </recommendedName>
</protein>
<evidence type="ECO:0008006" key="4">
    <source>
        <dbReference type="Google" id="ProtNLM"/>
    </source>
</evidence>
<keyword evidence="1" id="KW-0472">Membrane</keyword>
<gene>
    <name evidence="2" type="ORF">NO263_02000</name>
</gene>
<feature type="transmembrane region" description="Helical" evidence="1">
    <location>
        <begin position="12"/>
        <end position="32"/>
    </location>
</feature>
<comment type="caution">
    <text evidence="2">The sequence shown here is derived from an EMBL/GenBank/DDBJ whole genome shotgun (WGS) entry which is preliminary data.</text>
</comment>
<organism evidence="2 3">
    <name type="scientific">Gluconacetobacter entanii</name>
    <dbReference type="NCBI Taxonomy" id="108528"/>
    <lineage>
        <taxon>Bacteria</taxon>
        <taxon>Pseudomonadati</taxon>
        <taxon>Pseudomonadota</taxon>
        <taxon>Alphaproteobacteria</taxon>
        <taxon>Acetobacterales</taxon>
        <taxon>Acetobacteraceae</taxon>
        <taxon>Gluconacetobacter</taxon>
    </lineage>
</organism>
<sequence>MMNPAAPGVTPTLLIVLVLVGVIIVLGFVLVMSRHRNLAIRHEALAQDVGTLKATMTTVSARLTEISQDGKHNTELLHTIIRGTIESASGK</sequence>
<evidence type="ECO:0000313" key="3">
    <source>
        <dbReference type="Proteomes" id="UP001526337"/>
    </source>
</evidence>
<keyword evidence="3" id="KW-1185">Reference proteome</keyword>
<dbReference type="RefSeq" id="WP_216657684.1">
    <property type="nucleotide sequence ID" value="NZ_JABJWD010000095.1"/>
</dbReference>